<evidence type="ECO:0000313" key="1">
    <source>
        <dbReference type="EMBL" id="GEU63208.1"/>
    </source>
</evidence>
<gene>
    <name evidence="1" type="ORF">Tci_035186</name>
</gene>
<protein>
    <recommendedName>
        <fullName evidence="2">Retrotransposon gag domain-containing protein</fullName>
    </recommendedName>
</protein>
<name>A0A6L2LNC8_TANCI</name>
<evidence type="ECO:0008006" key="2">
    <source>
        <dbReference type="Google" id="ProtNLM"/>
    </source>
</evidence>
<reference evidence="1" key="1">
    <citation type="journal article" date="2019" name="Sci. Rep.">
        <title>Draft genome of Tanacetum cinerariifolium, the natural source of mosquito coil.</title>
        <authorList>
            <person name="Yamashiro T."/>
            <person name="Shiraishi A."/>
            <person name="Satake H."/>
            <person name="Nakayama K."/>
        </authorList>
    </citation>
    <scope>NUCLEOTIDE SEQUENCE</scope>
</reference>
<organism evidence="1">
    <name type="scientific">Tanacetum cinerariifolium</name>
    <name type="common">Dalmatian daisy</name>
    <name type="synonym">Chrysanthemum cinerariifolium</name>
    <dbReference type="NCBI Taxonomy" id="118510"/>
    <lineage>
        <taxon>Eukaryota</taxon>
        <taxon>Viridiplantae</taxon>
        <taxon>Streptophyta</taxon>
        <taxon>Embryophyta</taxon>
        <taxon>Tracheophyta</taxon>
        <taxon>Spermatophyta</taxon>
        <taxon>Magnoliopsida</taxon>
        <taxon>eudicotyledons</taxon>
        <taxon>Gunneridae</taxon>
        <taxon>Pentapetalae</taxon>
        <taxon>asterids</taxon>
        <taxon>campanulids</taxon>
        <taxon>Asterales</taxon>
        <taxon>Asteraceae</taxon>
        <taxon>Asteroideae</taxon>
        <taxon>Anthemideae</taxon>
        <taxon>Anthemidinae</taxon>
        <taxon>Tanacetum</taxon>
    </lineage>
</organism>
<dbReference type="AlphaFoldDB" id="A0A6L2LNC8"/>
<comment type="caution">
    <text evidence="1">The sequence shown here is derived from an EMBL/GenBank/DDBJ whole genome shotgun (WGS) entry which is preliminary data.</text>
</comment>
<sequence length="343" mass="38840">MFFKLRSMASDSDQDARYALSKLLQRGTVAEYESEFLMLIKQVTGISESLLKLFYNSGLKPALQCELLRLKPALQIELLRERPTSLEEAFSLARITEARFEDERSTTAIAKTKDLNKELPFQDFKETIHHKPNKVEAVKTKKDDAKPLSFADAFGVNGGNDSETTCLEVPMKEVMDSGIESKVVVGLSGKFQEGYIVDALLRVEQKSLGNWKELDTESEDRKVEMDAKREGEPTILAIFGSDRGKKLFFELRFMESDGSEQDVRYELSKLLQRGTVPKYESLEEPIKEVVENGIKSEVVVGLPGKFQGDMVDTLSRVELKSLGNWKELDNESKDRKVEMDAKM</sequence>
<accession>A0A6L2LNC8</accession>
<dbReference type="EMBL" id="BKCJ010004807">
    <property type="protein sequence ID" value="GEU63208.1"/>
    <property type="molecule type" value="Genomic_DNA"/>
</dbReference>
<proteinExistence type="predicted"/>